<organism evidence="10 11">
    <name type="scientific">Vibrio echinoideorum</name>
    <dbReference type="NCBI Taxonomy" id="2100116"/>
    <lineage>
        <taxon>Bacteria</taxon>
        <taxon>Pseudomonadati</taxon>
        <taxon>Pseudomonadota</taxon>
        <taxon>Gammaproteobacteria</taxon>
        <taxon>Vibrionales</taxon>
        <taxon>Vibrionaceae</taxon>
        <taxon>Vibrio</taxon>
    </lineage>
</organism>
<keyword evidence="4 8" id="KW-0812">Transmembrane</keyword>
<accession>A0ABU9FMM2</accession>
<feature type="transmembrane region" description="Helical" evidence="8">
    <location>
        <begin position="448"/>
        <end position="466"/>
    </location>
</feature>
<evidence type="ECO:0000256" key="7">
    <source>
        <dbReference type="ARBA" id="ARBA00023136"/>
    </source>
</evidence>
<evidence type="ECO:0000259" key="9">
    <source>
        <dbReference type="PROSITE" id="PS50850"/>
    </source>
</evidence>
<dbReference type="InterPro" id="IPR011701">
    <property type="entry name" value="MFS"/>
</dbReference>
<feature type="transmembrane region" description="Helical" evidence="8">
    <location>
        <begin position="108"/>
        <end position="127"/>
    </location>
</feature>
<reference evidence="10 11" key="1">
    <citation type="submission" date="2024-02" db="EMBL/GenBank/DDBJ databases">
        <title>Bacteria isolated from the canopy kelp, Nereocystis luetkeana.</title>
        <authorList>
            <person name="Pfister C.A."/>
            <person name="Younker I.T."/>
            <person name="Light S.H."/>
        </authorList>
    </citation>
    <scope>NUCLEOTIDE SEQUENCE [LARGE SCALE GENOMIC DNA]</scope>
    <source>
        <strain evidence="10 11">TI.1.15</strain>
    </source>
</reference>
<evidence type="ECO:0000313" key="11">
    <source>
        <dbReference type="Proteomes" id="UP001377160"/>
    </source>
</evidence>
<dbReference type="SUPFAM" id="SSF103473">
    <property type="entry name" value="MFS general substrate transporter"/>
    <property type="match status" value="1"/>
</dbReference>
<dbReference type="PANTHER" id="PTHR23515">
    <property type="entry name" value="HIGH-AFFINITY NITRATE TRANSPORTER 2.3"/>
    <property type="match status" value="1"/>
</dbReference>
<keyword evidence="5 8" id="KW-1133">Transmembrane helix</keyword>
<comment type="similarity">
    <text evidence="2 8">Belongs to the major facilitator superfamily. Nitrate/nitrite porter (TC 2.A.1.8) family.</text>
</comment>
<dbReference type="Proteomes" id="UP001377160">
    <property type="component" value="Unassembled WGS sequence"/>
</dbReference>
<evidence type="ECO:0000313" key="10">
    <source>
        <dbReference type="EMBL" id="MEL0606913.1"/>
    </source>
</evidence>
<evidence type="ECO:0000256" key="5">
    <source>
        <dbReference type="ARBA" id="ARBA00022989"/>
    </source>
</evidence>
<dbReference type="PROSITE" id="PS00216">
    <property type="entry name" value="SUGAR_TRANSPORT_1"/>
    <property type="match status" value="1"/>
</dbReference>
<evidence type="ECO:0000256" key="2">
    <source>
        <dbReference type="ARBA" id="ARBA00008432"/>
    </source>
</evidence>
<comment type="caution">
    <text evidence="8">Lacks conserved residue(s) required for the propagation of feature annotation.</text>
</comment>
<dbReference type="RefSeq" id="WP_017074049.1">
    <property type="nucleotide sequence ID" value="NZ_JBANDX010000001.1"/>
</dbReference>
<feature type="transmembrane region" description="Helical" evidence="8">
    <location>
        <begin position="421"/>
        <end position="442"/>
    </location>
</feature>
<feature type="transmembrane region" description="Helical" evidence="8">
    <location>
        <begin position="83"/>
        <end position="101"/>
    </location>
</feature>
<comment type="subcellular location">
    <subcellularLocation>
        <location evidence="8">Cell membrane</location>
        <topology evidence="8">Multi-pass membrane protein</topology>
    </subcellularLocation>
    <subcellularLocation>
        <location evidence="1">Membrane</location>
        <topology evidence="1">Multi-pass membrane protein</topology>
    </subcellularLocation>
</comment>
<feature type="transmembrane region" description="Helical" evidence="8">
    <location>
        <begin position="326"/>
        <end position="341"/>
    </location>
</feature>
<keyword evidence="11" id="KW-1185">Reference proteome</keyword>
<feature type="transmembrane region" description="Helical" evidence="8">
    <location>
        <begin position="362"/>
        <end position="379"/>
    </location>
</feature>
<dbReference type="InterPro" id="IPR020846">
    <property type="entry name" value="MFS_dom"/>
</dbReference>
<keyword evidence="3 8" id="KW-0813">Transport</keyword>
<dbReference type="InterPro" id="IPR005829">
    <property type="entry name" value="Sugar_transporter_CS"/>
</dbReference>
<evidence type="ECO:0000256" key="8">
    <source>
        <dbReference type="RuleBase" id="RU366033"/>
    </source>
</evidence>
<comment type="caution">
    <text evidence="10">The sequence shown here is derived from an EMBL/GenBank/DDBJ whole genome shotgun (WGS) entry which is preliminary data.</text>
</comment>
<evidence type="ECO:0000256" key="6">
    <source>
        <dbReference type="ARBA" id="ARBA00023063"/>
    </source>
</evidence>
<proteinExistence type="inferred from homology"/>
<dbReference type="Pfam" id="PF07690">
    <property type="entry name" value="MFS_1"/>
    <property type="match status" value="2"/>
</dbReference>
<feature type="transmembrane region" description="Helical" evidence="8">
    <location>
        <begin position="20"/>
        <end position="41"/>
    </location>
</feature>
<evidence type="ECO:0000256" key="3">
    <source>
        <dbReference type="ARBA" id="ARBA00022448"/>
    </source>
</evidence>
<keyword evidence="7 8" id="KW-0472">Membrane</keyword>
<dbReference type="InterPro" id="IPR036259">
    <property type="entry name" value="MFS_trans_sf"/>
</dbReference>
<dbReference type="PROSITE" id="PS50850">
    <property type="entry name" value="MFS"/>
    <property type="match status" value="1"/>
</dbReference>
<feature type="transmembrane region" description="Helical" evidence="8">
    <location>
        <begin position="220"/>
        <end position="239"/>
    </location>
</feature>
<dbReference type="EMBL" id="JBANDX010000001">
    <property type="protein sequence ID" value="MEL0606913.1"/>
    <property type="molecule type" value="Genomic_DNA"/>
</dbReference>
<dbReference type="InterPro" id="IPR004737">
    <property type="entry name" value="NO3_transporter_NarK/NarU-like"/>
</dbReference>
<sequence length="489" mass="53317">MDNTKFSLLSFTGKMKTLHLSWMAFFITFVVWFNFAPLLQMVKTSLGLSTEEIKTLLILNVALTIPARVAVGMLTDRYGPRLVYSSLLAVCSIPCFMFAMADSFIQAAIARFLLGFIGAGFVVGIRLVSEWFPHNELGTAEGIYGGWGNFGSAAAAFTLPTLALAFGGEDGWRYAVGITGVMSLAFSFVFYKNVTDTPKGSTYFKPAQVTAMEVTSKGDFFFLLIMKIPMYAALALLTWKLSPTNINMLSDMAVYSVYAGLAALYVYEVSQVWKVNKNVFKEEVPEIHQYKFKQVAVLNVLYFATFGSELAVVSMLPLFFSETFELTPVLAGMVASAYAFMNLMSRPGGGWISDKFGRKPTLLILTIGLAVGYFAMGQVDSTWPVWLAVVAAMACSFFVQAGEGAVFATVPLIKRRMTGQIAGMTGAYGNVGAVVYLTVLSFVSYQTFFLVIAATAILGFVTLLFMEEPNGQIAEVNDDGSVTLINVSN</sequence>
<dbReference type="NCBIfam" id="TIGR00886">
    <property type="entry name" value="2A0108"/>
    <property type="match status" value="1"/>
</dbReference>
<keyword evidence="8" id="KW-1003">Cell membrane</keyword>
<dbReference type="Gene3D" id="1.20.1250.20">
    <property type="entry name" value="MFS general substrate transporter like domains"/>
    <property type="match status" value="2"/>
</dbReference>
<feature type="transmembrane region" description="Helical" evidence="8">
    <location>
        <begin position="53"/>
        <end position="71"/>
    </location>
</feature>
<keyword evidence="6 8" id="KW-0534">Nitrate assimilation</keyword>
<feature type="transmembrane region" description="Helical" evidence="8">
    <location>
        <begin position="174"/>
        <end position="191"/>
    </location>
</feature>
<protein>
    <recommendedName>
        <fullName evidence="8">Nitrate/nitrite transporter</fullName>
    </recommendedName>
</protein>
<gene>
    <name evidence="10" type="ORF">V8Z71_01235</name>
</gene>
<feature type="domain" description="Major facilitator superfamily (MFS) profile" evidence="9">
    <location>
        <begin position="17"/>
        <end position="471"/>
    </location>
</feature>
<feature type="transmembrane region" description="Helical" evidence="8">
    <location>
        <begin position="300"/>
        <end position="320"/>
    </location>
</feature>
<name>A0ABU9FMM2_9VIBR</name>
<feature type="transmembrane region" description="Helical" evidence="8">
    <location>
        <begin position="385"/>
        <end position="409"/>
    </location>
</feature>
<evidence type="ECO:0000256" key="4">
    <source>
        <dbReference type="ARBA" id="ARBA00022692"/>
    </source>
</evidence>
<feature type="transmembrane region" description="Helical" evidence="8">
    <location>
        <begin position="147"/>
        <end position="167"/>
    </location>
</feature>
<evidence type="ECO:0000256" key="1">
    <source>
        <dbReference type="ARBA" id="ARBA00004141"/>
    </source>
</evidence>
<dbReference type="InterPro" id="IPR044772">
    <property type="entry name" value="NO3_transporter"/>
</dbReference>